<reference evidence="2" key="1">
    <citation type="submission" date="2017-05" db="EMBL/GenBank/DDBJ databases">
        <authorList>
            <person name="Barney B.M."/>
        </authorList>
    </citation>
    <scope>NUCLEOTIDE SEQUENCE [LARGE SCALE GENOMIC DNA]</scope>
    <source>
        <strain evidence="2">PSBB022</strain>
    </source>
</reference>
<dbReference type="Gene3D" id="1.25.40.10">
    <property type="entry name" value="Tetratricopeptide repeat domain"/>
    <property type="match status" value="2"/>
</dbReference>
<evidence type="ECO:0000313" key="1">
    <source>
        <dbReference type="EMBL" id="OZY87487.1"/>
    </source>
</evidence>
<keyword evidence="2" id="KW-1185">Reference proteome</keyword>
<dbReference type="Proteomes" id="UP000216101">
    <property type="component" value="Unassembled WGS sequence"/>
</dbReference>
<dbReference type="Pfam" id="PF13432">
    <property type="entry name" value="TPR_16"/>
    <property type="match status" value="1"/>
</dbReference>
<proteinExistence type="predicted"/>
<dbReference type="AlphaFoldDB" id="A0A266QC90"/>
<sequence length="367" mass="41750">MPAIARQIHLPQIQKISALALSLHNIAISETLLKKAKNQGDTFSEARITFELAKYYADQGQWSNVIIILKDSRVIENLTKDDAAEVNLLIGTALQQQKKHREAMVYYDKVKPESIHYRLAQLNLATANIRQDWWTDAHLAIQRALKASGSERDELYYRLYTVLGFSQLQFGFYRDARESFRNISLNSDYINRALLGLGMAALHQEDFIGALNAFNLLREKNENDISVAESHLLVAFTLRQLGQSEAALKAYQEAIDYYSTLLSKQKEAISSITPNPTEDLLMSKIFLRPETRNNKQLNEIAEKITIISNLQKYSLSSNRINDLDAAKKFIEKEYTSVTQELLNTEQESIASYLSQSKFGLATIYDGK</sequence>
<accession>A0A266QC90</accession>
<dbReference type="EMBL" id="NHNI01000001">
    <property type="protein sequence ID" value="OZY87487.1"/>
    <property type="molecule type" value="Genomic_DNA"/>
</dbReference>
<comment type="caution">
    <text evidence="1">The sequence shown here is derived from an EMBL/GenBank/DDBJ whole genome shotgun (WGS) entry which is preliminary data.</text>
</comment>
<name>A0A266QC90_9GAMM</name>
<dbReference type="InterPro" id="IPR011990">
    <property type="entry name" value="TPR-like_helical_dom_sf"/>
</dbReference>
<evidence type="ECO:0000313" key="2">
    <source>
        <dbReference type="Proteomes" id="UP000216101"/>
    </source>
</evidence>
<dbReference type="SUPFAM" id="SSF48452">
    <property type="entry name" value="TPR-like"/>
    <property type="match status" value="1"/>
</dbReference>
<gene>
    <name evidence="1" type="ORF">CBP51_11085</name>
</gene>
<protein>
    <submittedName>
        <fullName evidence="1">Uncharacterized protein</fullName>
    </submittedName>
</protein>
<dbReference type="InterPro" id="IPR019734">
    <property type="entry name" value="TPR_rpt"/>
</dbReference>
<dbReference type="SMART" id="SM00028">
    <property type="entry name" value="TPR"/>
    <property type="match status" value="3"/>
</dbReference>
<organism evidence="1 2">
    <name type="scientific">Cellvibrio mixtus</name>
    <dbReference type="NCBI Taxonomy" id="39650"/>
    <lineage>
        <taxon>Bacteria</taxon>
        <taxon>Pseudomonadati</taxon>
        <taxon>Pseudomonadota</taxon>
        <taxon>Gammaproteobacteria</taxon>
        <taxon>Cellvibrionales</taxon>
        <taxon>Cellvibrionaceae</taxon>
        <taxon>Cellvibrio</taxon>
    </lineage>
</organism>